<proteinExistence type="predicted"/>
<comment type="caution">
    <text evidence="1">The sequence shown here is derived from an EMBL/GenBank/DDBJ whole genome shotgun (WGS) entry which is preliminary data.</text>
</comment>
<evidence type="ECO:0000313" key="1">
    <source>
        <dbReference type="EMBL" id="RDC38539.1"/>
    </source>
</evidence>
<dbReference type="EMBL" id="PPUQ01000008">
    <property type="protein sequence ID" value="RDC38539.1"/>
    <property type="molecule type" value="Genomic_DNA"/>
</dbReference>
<dbReference type="Proteomes" id="UP000253915">
    <property type="component" value="Unassembled WGS sequence"/>
</dbReference>
<accession>A0ABD7GIX2</accession>
<dbReference type="InterPro" id="IPR041895">
    <property type="entry name" value="ArdA_dom1"/>
</dbReference>
<dbReference type="AlphaFoldDB" id="A0ABD7GIX2"/>
<reference evidence="1 2" key="1">
    <citation type="journal article" date="2018" name="Elife">
        <title>Discovery and characterization of a prevalent human gut bacterial enzyme sufficient for the inactivation of a family of plant toxins.</title>
        <authorList>
            <person name="Koppel N."/>
            <person name="Bisanz J.E."/>
            <person name="Pandelia M.E."/>
            <person name="Turnbaugh P.J."/>
            <person name="Balskus E.P."/>
        </authorList>
    </citation>
    <scope>NUCLEOTIDE SEQUENCE [LARGE SCALE GENOMIC DNA]</scope>
    <source>
        <strain evidence="1 2">16A</strain>
    </source>
</reference>
<dbReference type="RefSeq" id="WP_114526748.1">
    <property type="nucleotide sequence ID" value="NZ_CABMOO010000009.1"/>
</dbReference>
<gene>
    <name evidence="1" type="ORF">C1853_07360</name>
</gene>
<evidence type="ECO:0000313" key="2">
    <source>
        <dbReference type="Proteomes" id="UP000253915"/>
    </source>
</evidence>
<dbReference type="InterPro" id="IPR009899">
    <property type="entry name" value="ArdA"/>
</dbReference>
<sequence>MANNDFRNGFDVCVGNWGYYSEGELRDTWMHLPIDPDKIEPWLRSHGLVDAEHEETYISDYDGLPFRCPQVFDEYGRLDKLNVLAMQLTLLPEGDLAHIQAAIDYGEPLDHLDELMNLVAQADELPVFDYLYDDMYVEDQWHKTCLERSTPQENYAYTVLNDDSEFWNIMNRGDGELLSCFDFNRYGEIAVNNGYVDLCETCYVNKGGDWPLLDEYSFEEIGGETVAEWRGRVAQEKPAAPSEIAYAASALAALSADDGAGVTARAAKL</sequence>
<name>A0ABD7GIX2_EGGLN</name>
<protein>
    <submittedName>
        <fullName evidence="1">Antirestriction protein ArdA</fullName>
    </submittedName>
</protein>
<dbReference type="Pfam" id="PF07275">
    <property type="entry name" value="ArdA"/>
    <property type="match status" value="1"/>
</dbReference>
<dbReference type="Gene3D" id="3.10.20.480">
    <property type="entry name" value="Antirestriction protein ArdA, domain 1"/>
    <property type="match status" value="1"/>
</dbReference>
<organism evidence="1 2">
    <name type="scientific">Eggerthella lenta</name>
    <name type="common">Eubacterium lentum</name>
    <dbReference type="NCBI Taxonomy" id="84112"/>
    <lineage>
        <taxon>Bacteria</taxon>
        <taxon>Bacillati</taxon>
        <taxon>Actinomycetota</taxon>
        <taxon>Coriobacteriia</taxon>
        <taxon>Eggerthellales</taxon>
        <taxon>Eggerthellaceae</taxon>
        <taxon>Eggerthella</taxon>
    </lineage>
</organism>